<evidence type="ECO:0000256" key="3">
    <source>
        <dbReference type="ARBA" id="ARBA00022553"/>
    </source>
</evidence>
<evidence type="ECO:0000256" key="1">
    <source>
        <dbReference type="ARBA" id="ARBA00004300"/>
    </source>
</evidence>
<evidence type="ECO:0000313" key="9">
    <source>
        <dbReference type="Proteomes" id="UP000005408"/>
    </source>
</evidence>
<evidence type="ECO:0000313" key="8">
    <source>
        <dbReference type="EnsemblMetazoa" id="G31400.1:cds"/>
    </source>
</evidence>
<dbReference type="InterPro" id="IPR019528">
    <property type="entry name" value="PACT_domain"/>
</dbReference>
<evidence type="ECO:0000256" key="4">
    <source>
        <dbReference type="ARBA" id="ARBA00023054"/>
    </source>
</evidence>
<accession>A0A8W8M654</accession>
<keyword evidence="3" id="KW-0597">Phosphoprotein</keyword>
<feature type="coiled-coil region" evidence="6">
    <location>
        <begin position="24"/>
        <end position="87"/>
    </location>
</feature>
<evidence type="ECO:0000256" key="5">
    <source>
        <dbReference type="ARBA" id="ARBA00023212"/>
    </source>
</evidence>
<proteinExistence type="predicted"/>
<organism evidence="8 9">
    <name type="scientific">Magallana gigas</name>
    <name type="common">Pacific oyster</name>
    <name type="synonym">Crassostrea gigas</name>
    <dbReference type="NCBI Taxonomy" id="29159"/>
    <lineage>
        <taxon>Eukaryota</taxon>
        <taxon>Metazoa</taxon>
        <taxon>Spiralia</taxon>
        <taxon>Lophotrochozoa</taxon>
        <taxon>Mollusca</taxon>
        <taxon>Bivalvia</taxon>
        <taxon>Autobranchia</taxon>
        <taxon>Pteriomorphia</taxon>
        <taxon>Ostreida</taxon>
        <taxon>Ostreoidea</taxon>
        <taxon>Ostreidae</taxon>
        <taxon>Magallana</taxon>
    </lineage>
</organism>
<dbReference type="InterPro" id="IPR028745">
    <property type="entry name" value="AKAP9/Pericentrin"/>
</dbReference>
<keyword evidence="4 6" id="KW-0175">Coiled coil</keyword>
<comment type="subcellular location">
    <subcellularLocation>
        <location evidence="1">Cytoplasm</location>
        <location evidence="1">Cytoskeleton</location>
        <location evidence="1">Microtubule organizing center</location>
        <location evidence="1">Centrosome</location>
    </subcellularLocation>
</comment>
<dbReference type="AlphaFoldDB" id="A0A8W8M654"/>
<keyword evidence="2" id="KW-0963">Cytoplasm</keyword>
<keyword evidence="5" id="KW-0206">Cytoskeleton</keyword>
<dbReference type="GO" id="GO:0007165">
    <property type="term" value="P:signal transduction"/>
    <property type="evidence" value="ECO:0007669"/>
    <property type="project" value="InterPro"/>
</dbReference>
<dbReference type="GO" id="GO:0005813">
    <property type="term" value="C:centrosome"/>
    <property type="evidence" value="ECO:0007669"/>
    <property type="project" value="UniProtKB-SubCell"/>
</dbReference>
<dbReference type="PANTHER" id="PTHR44981">
    <property type="entry name" value="PERICENTRIN-LIKE PROTEIN, ISOFORM F"/>
    <property type="match status" value="1"/>
</dbReference>
<dbReference type="PANTHER" id="PTHR44981:SF2">
    <property type="entry name" value="PERICENTRIN-LIKE PROTEIN, ISOFORM F"/>
    <property type="match status" value="1"/>
</dbReference>
<evidence type="ECO:0000259" key="7">
    <source>
        <dbReference type="Pfam" id="PF10495"/>
    </source>
</evidence>
<reference evidence="8" key="1">
    <citation type="submission" date="2022-08" db="UniProtKB">
        <authorList>
            <consortium name="EnsemblMetazoa"/>
        </authorList>
    </citation>
    <scope>IDENTIFICATION</scope>
    <source>
        <strain evidence="8">05x7-T-G4-1.051#20</strain>
    </source>
</reference>
<dbReference type="Pfam" id="PF10495">
    <property type="entry name" value="PACT_coil_coil"/>
    <property type="match status" value="1"/>
</dbReference>
<dbReference type="GO" id="GO:0005737">
    <property type="term" value="C:cytoplasm"/>
    <property type="evidence" value="ECO:0007669"/>
    <property type="project" value="UniProtKB-ARBA"/>
</dbReference>
<dbReference type="EnsemblMetazoa" id="G31400.1">
    <property type="protein sequence ID" value="G31400.1:cds"/>
    <property type="gene ID" value="G31400"/>
</dbReference>
<dbReference type="GO" id="GO:0060090">
    <property type="term" value="F:molecular adaptor activity"/>
    <property type="evidence" value="ECO:0007669"/>
    <property type="project" value="InterPro"/>
</dbReference>
<dbReference type="Proteomes" id="UP000005408">
    <property type="component" value="Unassembled WGS sequence"/>
</dbReference>
<evidence type="ECO:0000256" key="2">
    <source>
        <dbReference type="ARBA" id="ARBA00022490"/>
    </source>
</evidence>
<name>A0A8W8M654_MAGGI</name>
<sequence length="401" mass="45340">MSRVWRNLSRTSSQHHNLELTNFVSRLMEEKMELRNTLGHLEEDIWRYRQRGAEQQAKERLSLQLALNQIEQELDRCQANLRVEQDRRSGIVGEGTDGDRNRIQRLYGKYLWADSYRKALVYQKKYMLLLLGGFQDCEQTTLALNTSMGVVVAITRMRYLVRKWKRATRVGFPVMGGTVDLQQGYAPNSNSFSPPCINTQSRLNGFGPFNSLASSPLHSSVHQSPYSASYLSSSFTQRDLLIGASPYHSLGGASSGYHVNSNGVTNGISSYQSVGGFLIVTMSTAISLSIPHCPRGTTAANYTPLLQTQVLEEKLFPLLLPTKVGHSPLIRRVRIRKASFHDDYISQLNLRICIRDLAGWILVLQIKVISTEIGVRSREPCYNFVFTVSLSDLDLHWLHTL</sequence>
<protein>
    <recommendedName>
        <fullName evidence="7">Pericentrin/AKAP-450 centrosomal targeting domain-containing protein</fullName>
    </recommendedName>
</protein>
<evidence type="ECO:0000256" key="6">
    <source>
        <dbReference type="SAM" id="Coils"/>
    </source>
</evidence>
<keyword evidence="9" id="KW-1185">Reference proteome</keyword>
<feature type="domain" description="Pericentrin/AKAP-450 centrosomal targeting" evidence="7">
    <location>
        <begin position="113"/>
        <end position="149"/>
    </location>
</feature>